<feature type="domain" description="Immunoglobulin" evidence="2">
    <location>
        <begin position="1024"/>
        <end position="1090"/>
    </location>
</feature>
<dbReference type="InterPro" id="IPR006652">
    <property type="entry name" value="Kelch_1"/>
</dbReference>
<dbReference type="SUPFAM" id="SSF50965">
    <property type="entry name" value="Galactose oxidase, central domain"/>
    <property type="match status" value="1"/>
</dbReference>
<evidence type="ECO:0000259" key="2">
    <source>
        <dbReference type="SMART" id="SM00409"/>
    </source>
</evidence>
<dbReference type="GO" id="GO:0004553">
    <property type="term" value="F:hydrolase activity, hydrolyzing O-glycosyl compounds"/>
    <property type="evidence" value="ECO:0007669"/>
    <property type="project" value="UniProtKB-ARBA"/>
</dbReference>
<name>A0A1G9W8N4_9FLAO</name>
<dbReference type="OrthoDB" id="872573at2"/>
<keyword evidence="3" id="KW-0430">Lectin</keyword>
<dbReference type="InterPro" id="IPR003599">
    <property type="entry name" value="Ig_sub"/>
</dbReference>
<dbReference type="InterPro" id="IPR013783">
    <property type="entry name" value="Ig-like_fold"/>
</dbReference>
<keyword evidence="1" id="KW-0732">Signal</keyword>
<dbReference type="STRING" id="192904.SAMN04488514_1151"/>
<feature type="non-terminal residue" evidence="3">
    <location>
        <position position="1552"/>
    </location>
</feature>
<dbReference type="SUPFAM" id="SSF81296">
    <property type="entry name" value="E set domains"/>
    <property type="match status" value="1"/>
</dbReference>
<dbReference type="PANTHER" id="PTHR32208">
    <property type="entry name" value="SECRETED PROTEIN-RELATED"/>
    <property type="match status" value="1"/>
</dbReference>
<feature type="domain" description="Immunoglobulin" evidence="2">
    <location>
        <begin position="1379"/>
        <end position="1443"/>
    </location>
</feature>
<protein>
    <submittedName>
        <fullName evidence="3">Concanavalin A-like lectin/glucanases superfamily protein</fullName>
    </submittedName>
</protein>
<dbReference type="SMART" id="SM00409">
    <property type="entry name" value="IG"/>
    <property type="match status" value="5"/>
</dbReference>
<dbReference type="PANTHER" id="PTHR32208:SF56">
    <property type="entry name" value="GALACTOSE OXIDASE-RELATED"/>
    <property type="match status" value="1"/>
</dbReference>
<feature type="domain" description="Immunoglobulin" evidence="2">
    <location>
        <begin position="1114"/>
        <end position="1180"/>
    </location>
</feature>
<dbReference type="GO" id="GO:0005975">
    <property type="term" value="P:carbohydrate metabolic process"/>
    <property type="evidence" value="ECO:0007669"/>
    <property type="project" value="UniProtKB-ARBA"/>
</dbReference>
<organism evidence="3 4">
    <name type="scientific">Kriegella aquimaris</name>
    <dbReference type="NCBI Taxonomy" id="192904"/>
    <lineage>
        <taxon>Bacteria</taxon>
        <taxon>Pseudomonadati</taxon>
        <taxon>Bacteroidota</taxon>
        <taxon>Flavobacteriia</taxon>
        <taxon>Flavobacteriales</taxon>
        <taxon>Flavobacteriaceae</taxon>
        <taxon>Kriegella</taxon>
    </lineage>
</organism>
<dbReference type="CDD" id="cd02851">
    <property type="entry name" value="E_set_GO_C"/>
    <property type="match status" value="1"/>
</dbReference>
<dbReference type="Pfam" id="PF09118">
    <property type="entry name" value="GO-like_E_set"/>
    <property type="match status" value="1"/>
</dbReference>
<feature type="domain" description="Immunoglobulin" evidence="2">
    <location>
        <begin position="1466"/>
        <end position="1532"/>
    </location>
</feature>
<dbReference type="InterPro" id="IPR037293">
    <property type="entry name" value="Gal_Oxidase_central_sf"/>
</dbReference>
<feature type="chain" id="PRO_5011529642" evidence="1">
    <location>
        <begin position="25"/>
        <end position="1552"/>
    </location>
</feature>
<dbReference type="EMBL" id="FNGV01000015">
    <property type="protein sequence ID" value="SDM80647.1"/>
    <property type="molecule type" value="Genomic_DNA"/>
</dbReference>
<accession>A0A1G9W8N4</accession>
<gene>
    <name evidence="3" type="ORF">SAMN04488514_1151</name>
</gene>
<dbReference type="Proteomes" id="UP000199440">
    <property type="component" value="Unassembled WGS sequence"/>
</dbReference>
<evidence type="ECO:0000256" key="1">
    <source>
        <dbReference type="SAM" id="SignalP"/>
    </source>
</evidence>
<keyword evidence="4" id="KW-1185">Reference proteome</keyword>
<reference evidence="3 4" key="1">
    <citation type="submission" date="2016-10" db="EMBL/GenBank/DDBJ databases">
        <authorList>
            <person name="de Groot N.N."/>
        </authorList>
    </citation>
    <scope>NUCLEOTIDE SEQUENCE [LARGE SCALE GENOMIC DNA]</scope>
    <source>
        <strain evidence="3 4">DSM 19886</strain>
    </source>
</reference>
<dbReference type="SMART" id="SM00612">
    <property type="entry name" value="Kelch"/>
    <property type="match status" value="2"/>
</dbReference>
<dbReference type="InterPro" id="IPR013320">
    <property type="entry name" value="ConA-like_dom_sf"/>
</dbReference>
<evidence type="ECO:0000313" key="4">
    <source>
        <dbReference type="Proteomes" id="UP000199440"/>
    </source>
</evidence>
<dbReference type="Pfam" id="PF13385">
    <property type="entry name" value="Laminin_G_3"/>
    <property type="match status" value="1"/>
</dbReference>
<feature type="domain" description="Immunoglobulin" evidence="2">
    <location>
        <begin position="922"/>
        <end position="999"/>
    </location>
</feature>
<dbReference type="SUPFAM" id="SSF49899">
    <property type="entry name" value="Concanavalin A-like lectins/glucanases"/>
    <property type="match status" value="1"/>
</dbReference>
<dbReference type="Gene3D" id="2.130.10.80">
    <property type="entry name" value="Galactose oxidase/kelch, beta-propeller"/>
    <property type="match status" value="1"/>
</dbReference>
<dbReference type="InterPro" id="IPR015202">
    <property type="entry name" value="GO-like_E_set"/>
</dbReference>
<dbReference type="RefSeq" id="WP_089894276.1">
    <property type="nucleotide sequence ID" value="NZ_FNGV01000015.1"/>
</dbReference>
<dbReference type="Gene3D" id="2.60.120.200">
    <property type="match status" value="1"/>
</dbReference>
<sequence length="1552" mass="164032">MGNLYTYRTLVLLLCNFYFLVSTAQNPSDEGQWSPPVSFGIVPVAVANLPDGKLLTWSSQFRGTFIAEGDGATFTEIFDPFLGPNGQALGEFTSNTDHDMFCPGINNLPDGRILSSGGTTSERTSIYDPLTGLWSVADEMNIPRGYQGNVTLSDGSVFTLGGSWSGGEGNKDAELWSPLTGWTLLPGLQNELLWNSNDLSQEGRGIYRVDNHAWLWPAPNGKVFHAGPGERMHWIDVANGGSWTDAGQRGNDTYSMKGTTVMFDIGKILKVGGSRSYDSDTPAKDNSYVIDINGSGDINESAPTVTVTPTNNNLSYSRTMHNSTVLPNGEVLVTGGLDIAHVFTDVGARLTAEMYNPTTNTWRNVAGMTIARTYHSVGILMLDGRVFVGGGGLCSGPNPDCVNHFDAEIYSPPYLFDAAGNLATRPQIVGVTNPSSPATGSYGETIVDYGETLNVTTNTSVSDFSLIRFSAATHSTNNEQRRIPLTTTAGTSHSLTIPNRNLLPPGYYMLFALDANGVPSIATTLKIGNATTQDYNPNLVLDLNFDEGTGVNVTDNSQYNNNAVIKERDDNGNEVTPNSNYWNNNGVFGGALEMDGLEFQSNTIVEIPRSTSLTSIVENITVMAWVNRDSGSVIPQTGVVSNVNIFGHDYPSIFFGYHNSLYKWSFRTENGLLECYAGYDPMNTWNHIAATYDGEVARLYVNGVEICTKDMAGSITLMNNGTEYDTFTSSGFYDIRPGPVKPYGNASGISDELDGRLDELKVFNKALGSEEIVNYYNLGKQTGNPQIVDCPPNAIIAEYKIDDGEWQTGNFINVTAGREVYIRAQTSGEYFVTTPQVNGPTLSSVDDFPNFEDTTAYKIDTNVDRNGNPDRNNGIVDGSNRGQFVLTTANGCATVFELDVSGGCDPGDTVVSPEWRLTDSAPAYETGNPGQDVTIYPIEGDNVRLSLQPNGLKFNVSRPNGTVQYNVAGDYTINGISQSDSGTYRLESEQGCSVFITISFNNPICDNGGLIPEYTINGVTGSGSGDVVVDEGEEVILSMLPDGVDLTITLPDGSTVSDNHNLGNVTPAQSGIYTFTSGQNCVETINLQVNDAASCPPGSIVPEYRIGGTWSSGAEDLHVDVGTDLTLSMIPNGIGLTITLPDGNTVGDNHLLGKVSESDSGKYLLTSANGCKTTLNLTVGGCPPGSFVPQYVVEGVSGSGNTLTVDEGQNVMLGSAEDTTGLTIRLPNGTIVNGGYNLGSASPSQSGSYNFISADECIATFFLQVNASANCPSGSIIPEYIVDGLTGSGGTLNVNQGQEVILSMLPDGVGLTITLPDGSTVGDNHNLGNVTPAQSGMYTFTSADGCVEKLDFQVQQILNCPPGDILPEYNVDGQWASGETELQVEEGARVTLSMIPNDIDLTITLPDGSTVGDNYYIPSAGVSHSGAYLLTSAEGCQITLNLTVGDCVPGSVVPEYTVDGTTGSGTGTLVVDEGDPVVLGTVSGSSDVTISLPGGGSATGSHDLGGVSPSDAGTYTFTTAAGCSATLDLEVSPSGCAPGSVVPEYTVDGTTG</sequence>
<evidence type="ECO:0000313" key="3">
    <source>
        <dbReference type="EMBL" id="SDM80647.1"/>
    </source>
</evidence>
<feature type="signal peptide" evidence="1">
    <location>
        <begin position="1"/>
        <end position="24"/>
    </location>
</feature>
<proteinExistence type="predicted"/>
<dbReference type="InterPro" id="IPR011043">
    <property type="entry name" value="Gal_Oxase/kelch_b-propeller"/>
</dbReference>
<dbReference type="Gene3D" id="2.60.40.10">
    <property type="entry name" value="Immunoglobulins"/>
    <property type="match status" value="1"/>
</dbReference>
<dbReference type="InterPro" id="IPR014756">
    <property type="entry name" value="Ig_E-set"/>
</dbReference>
<dbReference type="GO" id="GO:0030246">
    <property type="term" value="F:carbohydrate binding"/>
    <property type="evidence" value="ECO:0007669"/>
    <property type="project" value="UniProtKB-KW"/>
</dbReference>